<evidence type="ECO:0000313" key="4">
    <source>
        <dbReference type="Proteomes" id="UP000612899"/>
    </source>
</evidence>
<keyword evidence="4" id="KW-1185">Reference proteome</keyword>
<dbReference type="InterPro" id="IPR002372">
    <property type="entry name" value="PQQ_rpt_dom"/>
</dbReference>
<comment type="caution">
    <text evidence="3">The sequence shown here is derived from an EMBL/GenBank/DDBJ whole genome shotgun (WGS) entry which is preliminary data.</text>
</comment>
<dbReference type="Pfam" id="PF13360">
    <property type="entry name" value="PQQ_2"/>
    <property type="match status" value="1"/>
</dbReference>
<keyword evidence="1" id="KW-0812">Transmembrane</keyword>
<dbReference type="InterPro" id="IPR018391">
    <property type="entry name" value="PQQ_b-propeller_rpt"/>
</dbReference>
<dbReference type="InterPro" id="IPR011047">
    <property type="entry name" value="Quinoprotein_ADH-like_sf"/>
</dbReference>
<feature type="domain" description="Pyrrolo-quinoline quinone repeat" evidence="2">
    <location>
        <begin position="112"/>
        <end position="284"/>
    </location>
</feature>
<protein>
    <recommendedName>
        <fullName evidence="2">Pyrrolo-quinoline quinone repeat domain-containing protein</fullName>
    </recommendedName>
</protein>
<sequence>MSAELERAYAKLAEKADKEKIPSFYGVLARARQRRRRTVNTTLSAIAVLAVFAGVAFLPRFEEGPMHGNGRVFVTFDAAAGQVITYPSPVQFAMTATDGQRSYVMWWGEDNREWVAAIDLATGQTPWAPISLGTFGDTNGMVASPGAILLLTEGSYDNLLIHDNRDTIVAVDPLTGKVMWTLPYSFNDTDRVLYSDTLVISWNKTGKTEALDLRTGNPKWTVTDPLAPGGVNAMRDHREFESYGGWSGLPVPTDKRVVLHFVDGRVQIRDVGTGNVLSERSGATAEPGGWRETVIGDSLYWTDPRGVMRASLTGSQAPTRLNTPASSDERTRVEPCGPELICVVTGKEIVAIDERGREAWRISTPTGVGTFASTSGIATLDNEGHSAAYDLKGSQFLPAEYRSGAALWLDADSLLIFQTTGITAYSLSRRVGIMLAPNRVTGYCSWNAMQLVCPTQTGISVWTYAVS</sequence>
<evidence type="ECO:0000259" key="2">
    <source>
        <dbReference type="Pfam" id="PF13360"/>
    </source>
</evidence>
<dbReference type="SMART" id="SM00564">
    <property type="entry name" value="PQQ"/>
    <property type="match status" value="3"/>
</dbReference>
<proteinExistence type="predicted"/>
<evidence type="ECO:0000313" key="3">
    <source>
        <dbReference type="EMBL" id="GIH06061.1"/>
    </source>
</evidence>
<keyword evidence="1" id="KW-1133">Transmembrane helix</keyword>
<organism evidence="3 4">
    <name type="scientific">Rhizocola hellebori</name>
    <dbReference type="NCBI Taxonomy" id="1392758"/>
    <lineage>
        <taxon>Bacteria</taxon>
        <taxon>Bacillati</taxon>
        <taxon>Actinomycetota</taxon>
        <taxon>Actinomycetes</taxon>
        <taxon>Micromonosporales</taxon>
        <taxon>Micromonosporaceae</taxon>
        <taxon>Rhizocola</taxon>
    </lineage>
</organism>
<reference evidence="3" key="1">
    <citation type="submission" date="2021-01" db="EMBL/GenBank/DDBJ databases">
        <title>Whole genome shotgun sequence of Rhizocola hellebori NBRC 109834.</title>
        <authorList>
            <person name="Komaki H."/>
            <person name="Tamura T."/>
        </authorList>
    </citation>
    <scope>NUCLEOTIDE SEQUENCE</scope>
    <source>
        <strain evidence="3">NBRC 109834</strain>
    </source>
</reference>
<keyword evidence="1" id="KW-0472">Membrane</keyword>
<gene>
    <name evidence="3" type="ORF">Rhe02_41280</name>
</gene>
<dbReference type="Proteomes" id="UP000612899">
    <property type="component" value="Unassembled WGS sequence"/>
</dbReference>
<dbReference type="RefSeq" id="WP_203909879.1">
    <property type="nucleotide sequence ID" value="NZ_BONY01000023.1"/>
</dbReference>
<evidence type="ECO:0000256" key="1">
    <source>
        <dbReference type="SAM" id="Phobius"/>
    </source>
</evidence>
<dbReference type="AlphaFoldDB" id="A0A8J3Q8X0"/>
<dbReference type="EMBL" id="BONY01000023">
    <property type="protein sequence ID" value="GIH06061.1"/>
    <property type="molecule type" value="Genomic_DNA"/>
</dbReference>
<dbReference type="Gene3D" id="2.130.10.10">
    <property type="entry name" value="YVTN repeat-like/Quinoprotein amine dehydrogenase"/>
    <property type="match status" value="1"/>
</dbReference>
<accession>A0A8J3Q8X0</accession>
<name>A0A8J3Q8X0_9ACTN</name>
<dbReference type="SUPFAM" id="SSF50998">
    <property type="entry name" value="Quinoprotein alcohol dehydrogenase-like"/>
    <property type="match status" value="1"/>
</dbReference>
<dbReference type="InterPro" id="IPR015943">
    <property type="entry name" value="WD40/YVTN_repeat-like_dom_sf"/>
</dbReference>
<feature type="transmembrane region" description="Helical" evidence="1">
    <location>
        <begin position="39"/>
        <end position="58"/>
    </location>
</feature>